<dbReference type="Proteomes" id="UP000519115">
    <property type="component" value="Unassembled WGS sequence"/>
</dbReference>
<feature type="non-terminal residue" evidence="2">
    <location>
        <position position="77"/>
    </location>
</feature>
<sequence length="77" mass="8354">PPDVRFVTEESFDFGFLSPSDSQEEEEDEESPPPPGARGGSGRWSPLSGARPPPMVREATRLAAQLEQCHLPPPIPS</sequence>
<evidence type="ECO:0000313" key="3">
    <source>
        <dbReference type="Proteomes" id="UP000519115"/>
    </source>
</evidence>
<comment type="caution">
    <text evidence="2">The sequence shown here is derived from an EMBL/GenBank/DDBJ whole genome shotgun (WGS) entry which is preliminary data.</text>
</comment>
<protein>
    <submittedName>
        <fullName evidence="2">PSRC1 protein</fullName>
    </submittedName>
</protein>
<feature type="compositionally biased region" description="Acidic residues" evidence="1">
    <location>
        <begin position="22"/>
        <end position="31"/>
    </location>
</feature>
<organism evidence="2 3">
    <name type="scientific">Spizaetus tyrannus</name>
    <name type="common">black hawk-eagle</name>
    <dbReference type="NCBI Taxonomy" id="252798"/>
    <lineage>
        <taxon>Eukaryota</taxon>
        <taxon>Metazoa</taxon>
        <taxon>Chordata</taxon>
        <taxon>Craniata</taxon>
        <taxon>Vertebrata</taxon>
        <taxon>Euteleostomi</taxon>
        <taxon>Archelosauria</taxon>
        <taxon>Archosauria</taxon>
        <taxon>Dinosauria</taxon>
        <taxon>Saurischia</taxon>
        <taxon>Theropoda</taxon>
        <taxon>Coelurosauria</taxon>
        <taxon>Aves</taxon>
        <taxon>Neognathae</taxon>
        <taxon>Neoaves</taxon>
        <taxon>Telluraves</taxon>
        <taxon>Accipitrimorphae</taxon>
        <taxon>Accipitriformes</taxon>
        <taxon>Accipitridae</taxon>
        <taxon>Accipitrinae</taxon>
        <taxon>Spizaetus</taxon>
    </lineage>
</organism>
<evidence type="ECO:0000313" key="2">
    <source>
        <dbReference type="EMBL" id="NXJ47096.1"/>
    </source>
</evidence>
<feature type="region of interest" description="Disordered" evidence="1">
    <location>
        <begin position="1"/>
        <end position="55"/>
    </location>
</feature>
<keyword evidence="3" id="KW-1185">Reference proteome</keyword>
<gene>
    <name evidence="2" type="primary">Psrc1</name>
    <name evidence="2" type="ORF">SPITYR_R15668</name>
</gene>
<feature type="non-terminal residue" evidence="2">
    <location>
        <position position="1"/>
    </location>
</feature>
<accession>A0A7L0BKU2</accession>
<proteinExistence type="predicted"/>
<name>A0A7L0BKU2_9AVES</name>
<dbReference type="EMBL" id="VXAF01000085">
    <property type="protein sequence ID" value="NXJ47096.1"/>
    <property type="molecule type" value="Genomic_DNA"/>
</dbReference>
<evidence type="ECO:0000256" key="1">
    <source>
        <dbReference type="SAM" id="MobiDB-lite"/>
    </source>
</evidence>
<dbReference type="AlphaFoldDB" id="A0A7L0BKU2"/>
<reference evidence="2 3" key="1">
    <citation type="submission" date="2019-09" db="EMBL/GenBank/DDBJ databases">
        <title>Bird 10,000 Genomes (B10K) Project - Family phase.</title>
        <authorList>
            <person name="Zhang G."/>
        </authorList>
    </citation>
    <scope>NUCLEOTIDE SEQUENCE [LARGE SCALE GENOMIC DNA]</scope>
    <source>
        <strain evidence="2">B10K-DU-007-42</strain>
        <tissue evidence="2">Muscle</tissue>
    </source>
</reference>